<feature type="compositionally biased region" description="Acidic residues" evidence="1">
    <location>
        <begin position="58"/>
        <end position="78"/>
    </location>
</feature>
<evidence type="ECO:0000313" key="2">
    <source>
        <dbReference type="EMBL" id="ETO31997.1"/>
    </source>
</evidence>
<comment type="caution">
    <text evidence="2">The sequence shown here is derived from an EMBL/GenBank/DDBJ whole genome shotgun (WGS) entry which is preliminary data.</text>
</comment>
<feature type="non-terminal residue" evidence="2">
    <location>
        <position position="1"/>
    </location>
</feature>
<evidence type="ECO:0000313" key="3">
    <source>
        <dbReference type="Proteomes" id="UP000023152"/>
    </source>
</evidence>
<feature type="region of interest" description="Disordered" evidence="1">
    <location>
        <begin position="1"/>
        <end position="93"/>
    </location>
</feature>
<reference evidence="2 3" key="1">
    <citation type="journal article" date="2013" name="Curr. Biol.">
        <title>The Genome of the Foraminiferan Reticulomyxa filosa.</title>
        <authorList>
            <person name="Glockner G."/>
            <person name="Hulsmann N."/>
            <person name="Schleicher M."/>
            <person name="Noegel A.A."/>
            <person name="Eichinger L."/>
            <person name="Gallinger C."/>
            <person name="Pawlowski J."/>
            <person name="Sierra R."/>
            <person name="Euteneuer U."/>
            <person name="Pillet L."/>
            <person name="Moustafa A."/>
            <person name="Platzer M."/>
            <person name="Groth M."/>
            <person name="Szafranski K."/>
            <person name="Schliwa M."/>
        </authorList>
    </citation>
    <scope>NUCLEOTIDE SEQUENCE [LARGE SCALE GENOMIC DNA]</scope>
</reference>
<sequence length="595" mass="68353">NDNDNDNDDDNDNNSRHRHRHSKSANSSQSQSPSSVTLTADRGDDGRSPADDNSFDNRDEDEDENEGEGEGQGDDDEDSGRVVGKPTKTMSVENSMLNRGIKGNANANNNSNANAKATKIKAQMAYKVASLDTYERTVASALMRLHQILQYSLKHSSLTEEQFAKLSDIIREYLQKKHGIEVSSKNPQLTMPIRRMSVHKDQINHFYNNNKFSSDDYMLPLDLDSNNNNDDNNNNNNNNNSNNDNNDSSTPNQSDHYPHLPKIIDTLDCNVIELGKSLAAKHKTELKAIWNAFYIQQYSAKEKTDFEIKDWIPYYDVKHFVYHLVQLHMDEQLRVESARYSPEKASGVVDIWNKEDVGETARQILKIIDIEEGGTHVNLKRTHKIDSFESKPITADQSPLRSELHGIVAYTFEQFLRLGQILKEQEEVDNEDSNEFDDFQIDFQDFSHFLSDKQDDILESISKYLSQNGLLLLIIVVVSFVYNTYTHFFEHCVLVLKYTFFLSIQSTCVWKKVRYRWKLLNKCLTKHLCLTVKSKSKTHTFLIIKKQLIIAEKCCFNCLKVLIHIAKITSLKLNFFVSCKIYPLIPVSLEWKVGK</sequence>
<organism evidence="2 3">
    <name type="scientific">Reticulomyxa filosa</name>
    <dbReference type="NCBI Taxonomy" id="46433"/>
    <lineage>
        <taxon>Eukaryota</taxon>
        <taxon>Sar</taxon>
        <taxon>Rhizaria</taxon>
        <taxon>Retaria</taxon>
        <taxon>Foraminifera</taxon>
        <taxon>Monothalamids</taxon>
        <taxon>Reticulomyxidae</taxon>
        <taxon>Reticulomyxa</taxon>
    </lineage>
</organism>
<feature type="compositionally biased region" description="Low complexity" evidence="1">
    <location>
        <begin position="24"/>
        <end position="35"/>
    </location>
</feature>
<accession>X6P355</accession>
<feature type="compositionally biased region" description="Low complexity" evidence="1">
    <location>
        <begin position="224"/>
        <end position="249"/>
    </location>
</feature>
<feature type="compositionally biased region" description="Acidic residues" evidence="1">
    <location>
        <begin position="1"/>
        <end position="12"/>
    </location>
</feature>
<proteinExistence type="predicted"/>
<feature type="region of interest" description="Disordered" evidence="1">
    <location>
        <begin position="218"/>
        <end position="259"/>
    </location>
</feature>
<dbReference type="Proteomes" id="UP000023152">
    <property type="component" value="Unassembled WGS sequence"/>
</dbReference>
<name>X6P355_RETFI</name>
<protein>
    <submittedName>
        <fullName evidence="2">Armadillo repeat-containing protein</fullName>
    </submittedName>
</protein>
<feature type="compositionally biased region" description="Basic and acidic residues" evidence="1">
    <location>
        <begin position="41"/>
        <end position="50"/>
    </location>
</feature>
<keyword evidence="3" id="KW-1185">Reference proteome</keyword>
<evidence type="ECO:0000256" key="1">
    <source>
        <dbReference type="SAM" id="MobiDB-lite"/>
    </source>
</evidence>
<dbReference type="AlphaFoldDB" id="X6P355"/>
<dbReference type="EMBL" id="ASPP01004545">
    <property type="protein sequence ID" value="ETO31997.1"/>
    <property type="molecule type" value="Genomic_DNA"/>
</dbReference>
<gene>
    <name evidence="2" type="ORF">RFI_05123</name>
</gene>